<sequence>MDELISKMRVHKHRTLLPFQKGILRTNKSLKNLLNDLKTNYKDIQYIITCRLNQDVLENVFSFVKGMSRGNYHLTPLEFKFNPRWYLFGKNTNVVFTENRNTQDSSEECLVDCLTNKIFKEADLNIEVVQEVDDFEDLKIPSDCIELLEHFEIETNLDALNLNMIEVDCLGAVARKFIGKYPELAKTSNTSKDELNCNWTEYVSEENLLEPSMDMIQ</sequence>
<proteinExistence type="predicted"/>
<protein>
    <recommendedName>
        <fullName evidence="3">Transposable element P transposase</fullName>
    </recommendedName>
</protein>
<evidence type="ECO:0000313" key="1">
    <source>
        <dbReference type="EMBL" id="CAH1725666.1"/>
    </source>
</evidence>
<organism evidence="1 2">
    <name type="scientific">Aphis gossypii</name>
    <name type="common">Cotton aphid</name>
    <dbReference type="NCBI Taxonomy" id="80765"/>
    <lineage>
        <taxon>Eukaryota</taxon>
        <taxon>Metazoa</taxon>
        <taxon>Ecdysozoa</taxon>
        <taxon>Arthropoda</taxon>
        <taxon>Hexapoda</taxon>
        <taxon>Insecta</taxon>
        <taxon>Pterygota</taxon>
        <taxon>Neoptera</taxon>
        <taxon>Paraneoptera</taxon>
        <taxon>Hemiptera</taxon>
        <taxon>Sternorrhyncha</taxon>
        <taxon>Aphidomorpha</taxon>
        <taxon>Aphidoidea</taxon>
        <taxon>Aphididae</taxon>
        <taxon>Aphidini</taxon>
        <taxon>Aphis</taxon>
        <taxon>Aphis</taxon>
    </lineage>
</organism>
<keyword evidence="2" id="KW-1185">Reference proteome</keyword>
<accession>A0A9P0NL03</accession>
<dbReference type="AlphaFoldDB" id="A0A9P0NL03"/>
<dbReference type="EMBL" id="OU899035">
    <property type="protein sequence ID" value="CAH1725666.1"/>
    <property type="molecule type" value="Genomic_DNA"/>
</dbReference>
<dbReference type="Proteomes" id="UP001154329">
    <property type="component" value="Chromosome 2"/>
</dbReference>
<name>A0A9P0NL03_APHGO</name>
<gene>
    <name evidence="1" type="ORF">APHIGO_LOCUS6703</name>
</gene>
<reference evidence="1" key="2">
    <citation type="submission" date="2022-10" db="EMBL/GenBank/DDBJ databases">
        <authorList>
            <consortium name="ENA_rothamsted_submissions"/>
            <consortium name="culmorum"/>
            <person name="King R."/>
        </authorList>
    </citation>
    <scope>NUCLEOTIDE SEQUENCE</scope>
</reference>
<evidence type="ECO:0008006" key="3">
    <source>
        <dbReference type="Google" id="ProtNLM"/>
    </source>
</evidence>
<evidence type="ECO:0000313" key="2">
    <source>
        <dbReference type="Proteomes" id="UP001154329"/>
    </source>
</evidence>
<reference evidence="1" key="1">
    <citation type="submission" date="2022-02" db="EMBL/GenBank/DDBJ databases">
        <authorList>
            <person name="King R."/>
        </authorList>
    </citation>
    <scope>NUCLEOTIDE SEQUENCE</scope>
</reference>